<feature type="compositionally biased region" description="Pro residues" evidence="1">
    <location>
        <begin position="226"/>
        <end position="246"/>
    </location>
</feature>
<dbReference type="GO" id="GO:0004222">
    <property type="term" value="F:metalloendopeptidase activity"/>
    <property type="evidence" value="ECO:0007669"/>
    <property type="project" value="TreeGrafter"/>
</dbReference>
<feature type="signal peptide" evidence="2">
    <location>
        <begin position="1"/>
        <end position="28"/>
    </location>
</feature>
<dbReference type="PANTHER" id="PTHR21666">
    <property type="entry name" value="PEPTIDASE-RELATED"/>
    <property type="match status" value="1"/>
</dbReference>
<gene>
    <name evidence="4" type="ORF">C5F44_12175</name>
</gene>
<dbReference type="Gene3D" id="3.10.350.10">
    <property type="entry name" value="LysM domain"/>
    <property type="match status" value="2"/>
</dbReference>
<keyword evidence="2" id="KW-0732">Signal</keyword>
<keyword evidence="5" id="KW-1185">Reference proteome</keyword>
<dbReference type="Pfam" id="PF01551">
    <property type="entry name" value="Peptidase_M23"/>
    <property type="match status" value="1"/>
</dbReference>
<dbReference type="AlphaFoldDB" id="A0A2T4J7C9"/>
<evidence type="ECO:0000256" key="2">
    <source>
        <dbReference type="SAM" id="SignalP"/>
    </source>
</evidence>
<feature type="domain" description="LysM" evidence="3">
    <location>
        <begin position="173"/>
        <end position="217"/>
    </location>
</feature>
<feature type="region of interest" description="Disordered" evidence="1">
    <location>
        <begin position="223"/>
        <end position="279"/>
    </location>
</feature>
<dbReference type="RefSeq" id="WP_107673809.1">
    <property type="nucleotide sequence ID" value="NZ_PZKE01000011.1"/>
</dbReference>
<dbReference type="EMBL" id="PZKE01000011">
    <property type="protein sequence ID" value="PTE13801.1"/>
    <property type="molecule type" value="Genomic_DNA"/>
</dbReference>
<accession>A0A2T4J7C9</accession>
<dbReference type="InterPro" id="IPR011055">
    <property type="entry name" value="Dup_hybrid_motif"/>
</dbReference>
<evidence type="ECO:0000259" key="3">
    <source>
        <dbReference type="PROSITE" id="PS51782"/>
    </source>
</evidence>
<dbReference type="SMART" id="SM00257">
    <property type="entry name" value="LysM"/>
    <property type="match status" value="2"/>
</dbReference>
<dbReference type="InterPro" id="IPR050570">
    <property type="entry name" value="Cell_wall_metabolism_enzyme"/>
</dbReference>
<dbReference type="PROSITE" id="PS51782">
    <property type="entry name" value="LYSM"/>
    <property type="match status" value="1"/>
</dbReference>
<dbReference type="CDD" id="cd12797">
    <property type="entry name" value="M23_peptidase"/>
    <property type="match status" value="1"/>
</dbReference>
<dbReference type="InterPro" id="IPR036779">
    <property type="entry name" value="LysM_dom_sf"/>
</dbReference>
<dbReference type="Gene3D" id="2.70.70.10">
    <property type="entry name" value="Glucose Permease (Domain IIA)"/>
    <property type="match status" value="1"/>
</dbReference>
<dbReference type="SUPFAM" id="SSF51261">
    <property type="entry name" value="Duplicated hybrid motif"/>
    <property type="match status" value="1"/>
</dbReference>
<evidence type="ECO:0000313" key="5">
    <source>
        <dbReference type="Proteomes" id="UP000241362"/>
    </source>
</evidence>
<dbReference type="Proteomes" id="UP000241362">
    <property type="component" value="Unassembled WGS sequence"/>
</dbReference>
<dbReference type="PANTHER" id="PTHR21666:SF291">
    <property type="entry name" value="STAGE II SPORULATION PROTEIN Q"/>
    <property type="match status" value="1"/>
</dbReference>
<comment type="caution">
    <text evidence="4">The sequence shown here is derived from an EMBL/GenBank/DDBJ whole genome shotgun (WGS) entry which is preliminary data.</text>
</comment>
<feature type="compositionally biased region" description="Basic and acidic residues" evidence="1">
    <location>
        <begin position="251"/>
        <end position="264"/>
    </location>
</feature>
<protein>
    <submittedName>
        <fullName evidence="4">Peptidase M23</fullName>
    </submittedName>
</protein>
<evidence type="ECO:0000313" key="4">
    <source>
        <dbReference type="EMBL" id="PTE13801.1"/>
    </source>
</evidence>
<proteinExistence type="predicted"/>
<dbReference type="InterPro" id="IPR018392">
    <property type="entry name" value="LysM"/>
</dbReference>
<dbReference type="CDD" id="cd00118">
    <property type="entry name" value="LysM"/>
    <property type="match status" value="2"/>
</dbReference>
<dbReference type="SUPFAM" id="SSF54106">
    <property type="entry name" value="LysM domain"/>
    <property type="match status" value="2"/>
</dbReference>
<feature type="chain" id="PRO_5015649855" evidence="2">
    <location>
        <begin position="29"/>
        <end position="395"/>
    </location>
</feature>
<sequence length="395" mass="40780">MTDFYSPPRRPQLRAPQFRLLAAGSALALLGACANAPMGQFDWDLRSGAGGTAEEARQATASKPVPDSNGVLSYPGYQLAQARRGDTVASVAARLGVNPAELARANALQPNDPLRAGEMLLLPSRVSATPQPVAPTATAGSRPVDITAIATTALDDVGPSPSASVPGGGKEPLRHRVVRGETAFTIARAYNVSAKSLAEWNSLDANMTVREGQTLIIPVATAAAPNPEPVPTPPGSGSPTPEPPSAAKPLPNEKTEPASAKAKDTPPSPDLGADRTGASAAKLGFPVQGKIIRGYDKKKNQGIDISAPAGTAVKAAGSGTVAAITKDTDQVQIVVIRHADNLLTVYAGVDALKVKKGDKVSRGQTIGAVRKADPAFLHFEVRKGVDSLDPMTFLQ</sequence>
<name>A0A2T4J7C9_FUSBL</name>
<dbReference type="Pfam" id="PF01476">
    <property type="entry name" value="LysM"/>
    <property type="match status" value="2"/>
</dbReference>
<dbReference type="InterPro" id="IPR016047">
    <property type="entry name" value="M23ase_b-sheet_dom"/>
</dbReference>
<reference evidence="4 5" key="1">
    <citation type="submission" date="2018-03" db="EMBL/GenBank/DDBJ databases">
        <title>Rhodobacter blasticus.</title>
        <authorList>
            <person name="Meyer T.E."/>
            <person name="Miller S."/>
            <person name="Lodha T."/>
            <person name="Gandham S."/>
            <person name="Chintalapati S."/>
            <person name="Chintalapati V.R."/>
        </authorList>
    </citation>
    <scope>NUCLEOTIDE SEQUENCE [LARGE SCALE GENOMIC DNA]</scope>
    <source>
        <strain evidence="4 5">DSM 2131</strain>
    </source>
</reference>
<evidence type="ECO:0000256" key="1">
    <source>
        <dbReference type="SAM" id="MobiDB-lite"/>
    </source>
</evidence>
<organism evidence="4 5">
    <name type="scientific">Fuscovulum blasticum DSM 2131</name>
    <dbReference type="NCBI Taxonomy" id="1188250"/>
    <lineage>
        <taxon>Bacteria</taxon>
        <taxon>Pseudomonadati</taxon>
        <taxon>Pseudomonadota</taxon>
        <taxon>Alphaproteobacteria</taxon>
        <taxon>Rhodobacterales</taxon>
        <taxon>Paracoccaceae</taxon>
        <taxon>Pseudogemmobacter</taxon>
    </lineage>
</organism>